<proteinExistence type="predicted"/>
<evidence type="ECO:0000259" key="2">
    <source>
        <dbReference type="PROSITE" id="PS51677"/>
    </source>
</evidence>
<feature type="domain" description="NodB homology" evidence="2">
    <location>
        <begin position="88"/>
        <end position="253"/>
    </location>
</feature>
<evidence type="ECO:0000313" key="4">
    <source>
        <dbReference type="Proteomes" id="UP001214250"/>
    </source>
</evidence>
<keyword evidence="1" id="KW-0732">Signal</keyword>
<dbReference type="Pfam" id="PF01522">
    <property type="entry name" value="Polysacc_deac_1"/>
    <property type="match status" value="1"/>
</dbReference>
<dbReference type="SUPFAM" id="SSF88713">
    <property type="entry name" value="Glycoside hydrolase/deacetylase"/>
    <property type="match status" value="1"/>
</dbReference>
<dbReference type="RefSeq" id="WP_274150499.1">
    <property type="nucleotide sequence ID" value="NZ_CP117811.1"/>
</dbReference>
<dbReference type="InterPro" id="IPR002509">
    <property type="entry name" value="NODB_dom"/>
</dbReference>
<dbReference type="PANTHER" id="PTHR34216">
    <property type="match status" value="1"/>
</dbReference>
<sequence length="472" mass="54827">MICRLLIYFLGLISYGQMLPLADASWEKNEYISLCYHDVPLRVDGDPYAVDLESLVDQIEYLLRHEYNFISFQDVIDANKGLKNLPSKAVLMTFDDGYESFHDNILPILELYRVPAVFAIVSSWIQQAPKAPRGKEKLYPKIISLEKLKRVAKSPLVEISCHSHNMHKAVQLNRYKNTAASLPTRQYLGLEDRFETFDEYHRRLKNDLQENIDFIERELGLKPRIMVWPYGKYNRLAVETAKELGLAYHYTLNKGENLSNQPDHTKRKLIVNNPNGAGFALLMQTKFYMDYRKTFYFSNFNKNDLAWRKLHLDSFVESMFKLKPSYVVLDYVPGDLQFLSHSCRALNMRNMSVLISLSKNDRAKISDLAQLLDLDGLVFKDYLPLPEEVLAFKYYRPKGIVIGAGGDCDYQLCYDESELDQKSELLKKKIFFSDNESRLLKSLSLGVKYIASDKEYKCLSNKVFPMKGYFKK</sequence>
<dbReference type="InterPro" id="IPR011330">
    <property type="entry name" value="Glyco_hydro/deAcase_b/a-brl"/>
</dbReference>
<evidence type="ECO:0000256" key="1">
    <source>
        <dbReference type="ARBA" id="ARBA00022729"/>
    </source>
</evidence>
<dbReference type="PROSITE" id="PS51677">
    <property type="entry name" value="NODB"/>
    <property type="match status" value="1"/>
</dbReference>
<dbReference type="InterPro" id="IPR051398">
    <property type="entry name" value="Polysacch_Deacetylase"/>
</dbReference>
<accession>A0ABY7VWJ4</accession>
<organism evidence="3 4">
    <name type="scientific">Lentisphaera profundi</name>
    <dbReference type="NCBI Taxonomy" id="1658616"/>
    <lineage>
        <taxon>Bacteria</taxon>
        <taxon>Pseudomonadati</taxon>
        <taxon>Lentisphaerota</taxon>
        <taxon>Lentisphaeria</taxon>
        <taxon>Lentisphaerales</taxon>
        <taxon>Lentisphaeraceae</taxon>
        <taxon>Lentisphaera</taxon>
    </lineage>
</organism>
<dbReference type="Proteomes" id="UP001214250">
    <property type="component" value="Chromosome 1"/>
</dbReference>
<dbReference type="Gene3D" id="3.20.20.370">
    <property type="entry name" value="Glycoside hydrolase/deacetylase"/>
    <property type="match status" value="1"/>
</dbReference>
<keyword evidence="4" id="KW-1185">Reference proteome</keyword>
<evidence type="ECO:0000313" key="3">
    <source>
        <dbReference type="EMBL" id="WDE96433.1"/>
    </source>
</evidence>
<gene>
    <name evidence="3" type="ORF">PQO03_00450</name>
</gene>
<dbReference type="EMBL" id="CP117811">
    <property type="protein sequence ID" value="WDE96433.1"/>
    <property type="molecule type" value="Genomic_DNA"/>
</dbReference>
<dbReference type="PANTHER" id="PTHR34216:SF7">
    <property type="entry name" value="POLY-BETA-1,6-N-ACETYL-D-GLUCOSAMINE N-DEACETYLASE"/>
    <property type="match status" value="1"/>
</dbReference>
<protein>
    <submittedName>
        <fullName evidence="3">Polysaccharide deacetylase family protein</fullName>
    </submittedName>
</protein>
<reference evidence="3 4" key="1">
    <citation type="submission" date="2023-02" db="EMBL/GenBank/DDBJ databases">
        <title>Genome sequence of Lentisphaera profundi SAORIC-696.</title>
        <authorList>
            <person name="Kim e."/>
            <person name="Cho J.-C."/>
            <person name="Choi A."/>
            <person name="Kang I."/>
        </authorList>
    </citation>
    <scope>NUCLEOTIDE SEQUENCE [LARGE SCALE GENOMIC DNA]</scope>
    <source>
        <strain evidence="3 4">SAORIC-696</strain>
    </source>
</reference>
<name>A0ABY7VWJ4_9BACT</name>